<reference evidence="1 2" key="1">
    <citation type="submission" date="2020-11" db="EMBL/GenBank/DDBJ databases">
        <title>Fusibacter basophilias sp. nov.</title>
        <authorList>
            <person name="Qiu D."/>
        </authorList>
    </citation>
    <scope>NUCLEOTIDE SEQUENCE [LARGE SCALE GENOMIC DNA]</scope>
    <source>
        <strain evidence="1 2">Q10-2</strain>
    </source>
</reference>
<evidence type="ECO:0000313" key="1">
    <source>
        <dbReference type="EMBL" id="MBF4694240.1"/>
    </source>
</evidence>
<accession>A0ABR9ZUV0</accession>
<protein>
    <recommendedName>
        <fullName evidence="3">DUF5067 domain-containing protein</fullName>
    </recommendedName>
</protein>
<dbReference type="RefSeq" id="WP_194702477.1">
    <property type="nucleotide sequence ID" value="NZ_JADKNH010000008.1"/>
</dbReference>
<keyword evidence="2" id="KW-1185">Reference proteome</keyword>
<organism evidence="1 2">
    <name type="scientific">Fusibacter ferrireducens</name>
    <dbReference type="NCBI Taxonomy" id="2785058"/>
    <lineage>
        <taxon>Bacteria</taxon>
        <taxon>Bacillati</taxon>
        <taxon>Bacillota</taxon>
        <taxon>Clostridia</taxon>
        <taxon>Eubacteriales</taxon>
        <taxon>Eubacteriales Family XII. Incertae Sedis</taxon>
        <taxon>Fusibacter</taxon>
    </lineage>
</organism>
<evidence type="ECO:0008006" key="3">
    <source>
        <dbReference type="Google" id="ProtNLM"/>
    </source>
</evidence>
<dbReference type="EMBL" id="JADKNH010000008">
    <property type="protein sequence ID" value="MBF4694240.1"/>
    <property type="molecule type" value="Genomic_DNA"/>
</dbReference>
<comment type="caution">
    <text evidence="1">The sequence shown here is derived from an EMBL/GenBank/DDBJ whole genome shotgun (WGS) entry which is preliminary data.</text>
</comment>
<proteinExistence type="predicted"/>
<sequence length="175" mass="20128">MKINWRLLLLVIIGFVLVVIGIKLVGFESIKNDNQKEVDEANLSTDLDGNIEEDQMNSIKSDQWSKHLFFTQWKAYAGYALYEKKGSIQIPLIDANGDDFNLTNVIQEIDLKSNKDQSKLLELRNYTILKGTVSEDGKDRILTLKIDFDLKSVESIEFNEIMITFRDGGQYTWDI</sequence>
<evidence type="ECO:0000313" key="2">
    <source>
        <dbReference type="Proteomes" id="UP000614200"/>
    </source>
</evidence>
<dbReference type="Proteomes" id="UP000614200">
    <property type="component" value="Unassembled WGS sequence"/>
</dbReference>
<name>A0ABR9ZUV0_9FIRM</name>
<gene>
    <name evidence="1" type="ORF">ISU02_14045</name>
</gene>